<gene>
    <name evidence="1" type="ORF">LSH36_195g04035</name>
</gene>
<organism evidence="1 2">
    <name type="scientific">Paralvinella palmiformis</name>
    <dbReference type="NCBI Taxonomy" id="53620"/>
    <lineage>
        <taxon>Eukaryota</taxon>
        <taxon>Metazoa</taxon>
        <taxon>Spiralia</taxon>
        <taxon>Lophotrochozoa</taxon>
        <taxon>Annelida</taxon>
        <taxon>Polychaeta</taxon>
        <taxon>Sedentaria</taxon>
        <taxon>Canalipalpata</taxon>
        <taxon>Terebellida</taxon>
        <taxon>Terebelliformia</taxon>
        <taxon>Alvinellidae</taxon>
        <taxon>Paralvinella</taxon>
    </lineage>
</organism>
<dbReference type="EMBL" id="JAODUP010000195">
    <property type="protein sequence ID" value="KAK2157224.1"/>
    <property type="molecule type" value="Genomic_DNA"/>
</dbReference>
<name>A0AAD9N7R7_9ANNE</name>
<evidence type="ECO:0000313" key="1">
    <source>
        <dbReference type="EMBL" id="KAK2157224.1"/>
    </source>
</evidence>
<dbReference type="Proteomes" id="UP001208570">
    <property type="component" value="Unassembled WGS sequence"/>
</dbReference>
<reference evidence="1" key="1">
    <citation type="journal article" date="2023" name="Mol. Biol. Evol.">
        <title>Third-Generation Sequencing Reveals the Adaptive Role of the Epigenome in Three Deep-Sea Polychaetes.</title>
        <authorList>
            <person name="Perez M."/>
            <person name="Aroh O."/>
            <person name="Sun Y."/>
            <person name="Lan Y."/>
            <person name="Juniper S.K."/>
            <person name="Young C.R."/>
            <person name="Angers B."/>
            <person name="Qian P.Y."/>
        </authorList>
    </citation>
    <scope>NUCLEOTIDE SEQUENCE</scope>
    <source>
        <strain evidence="1">P08H-3</strain>
    </source>
</reference>
<sequence>MPQVFIPYTYYANNYYTSLYRQYTLYGLISYASHYRKTGF</sequence>
<dbReference type="AlphaFoldDB" id="A0AAD9N7R7"/>
<protein>
    <submittedName>
        <fullName evidence="1">Uncharacterized protein</fullName>
    </submittedName>
</protein>
<evidence type="ECO:0000313" key="2">
    <source>
        <dbReference type="Proteomes" id="UP001208570"/>
    </source>
</evidence>
<keyword evidence="2" id="KW-1185">Reference proteome</keyword>
<comment type="caution">
    <text evidence="1">The sequence shown here is derived from an EMBL/GenBank/DDBJ whole genome shotgun (WGS) entry which is preliminary data.</text>
</comment>
<proteinExistence type="predicted"/>
<accession>A0AAD9N7R7</accession>